<accession>A0A319DEC8</accession>
<keyword evidence="3" id="KW-1185">Reference proteome</keyword>
<name>A0A319DEC8_9EURO</name>
<evidence type="ECO:0000313" key="2">
    <source>
        <dbReference type="EMBL" id="PYH89403.1"/>
    </source>
</evidence>
<sequence>MIGGDCEAALPRMSEPGSDGTLTVVCVGWQCFETRAGTQIWNTRQAHRMVRMVMKPYDGEEEMQAREDEYTQDCRPSVAELTVLLSWMLAGMWNALPQDCHARNRALRFHLVVPTLVLSFVRPARVRVLYGYFDETLKIQATVPQDFNVPEYPVMMNYLVRWAHPDIAGDTRTPCLPPISEDDEASDEGSLADQLAEAMMTSGPWCSSEHLSSPTQAPHNESNLQQLDITA</sequence>
<dbReference type="OrthoDB" id="4510378at2759"/>
<proteinExistence type="predicted"/>
<dbReference type="AlphaFoldDB" id="A0A319DEC8"/>
<protein>
    <submittedName>
        <fullName evidence="2">Uncharacterized protein</fullName>
    </submittedName>
</protein>
<gene>
    <name evidence="2" type="ORF">BO71DRAFT_403087</name>
</gene>
<dbReference type="VEuPathDB" id="FungiDB:BO71DRAFT_403087"/>
<evidence type="ECO:0000256" key="1">
    <source>
        <dbReference type="SAM" id="MobiDB-lite"/>
    </source>
</evidence>
<reference evidence="2 3" key="1">
    <citation type="submission" date="2018-02" db="EMBL/GenBank/DDBJ databases">
        <title>The genomes of Aspergillus section Nigri reveals drivers in fungal speciation.</title>
        <authorList>
            <consortium name="DOE Joint Genome Institute"/>
            <person name="Vesth T.C."/>
            <person name="Nybo J."/>
            <person name="Theobald S."/>
            <person name="Brandl J."/>
            <person name="Frisvad J.C."/>
            <person name="Nielsen K.F."/>
            <person name="Lyhne E.K."/>
            <person name="Kogle M.E."/>
            <person name="Kuo A."/>
            <person name="Riley R."/>
            <person name="Clum A."/>
            <person name="Nolan M."/>
            <person name="Lipzen A."/>
            <person name="Salamov A."/>
            <person name="Henrissat B."/>
            <person name="Wiebenga A."/>
            <person name="De vries R.P."/>
            <person name="Grigoriev I.V."/>
            <person name="Mortensen U.H."/>
            <person name="Andersen M.R."/>
            <person name="Baker S.E."/>
        </authorList>
    </citation>
    <scope>NUCLEOTIDE SEQUENCE [LARGE SCALE GENOMIC DNA]</scope>
    <source>
        <strain evidence="2 3">CBS 707.79</strain>
    </source>
</reference>
<organism evidence="2 3">
    <name type="scientific">Aspergillus ellipticus CBS 707.79</name>
    <dbReference type="NCBI Taxonomy" id="1448320"/>
    <lineage>
        <taxon>Eukaryota</taxon>
        <taxon>Fungi</taxon>
        <taxon>Dikarya</taxon>
        <taxon>Ascomycota</taxon>
        <taxon>Pezizomycotina</taxon>
        <taxon>Eurotiomycetes</taxon>
        <taxon>Eurotiomycetidae</taxon>
        <taxon>Eurotiales</taxon>
        <taxon>Aspergillaceae</taxon>
        <taxon>Aspergillus</taxon>
        <taxon>Aspergillus subgen. Circumdati</taxon>
    </lineage>
</organism>
<dbReference type="EMBL" id="KZ826031">
    <property type="protein sequence ID" value="PYH89403.1"/>
    <property type="molecule type" value="Genomic_DNA"/>
</dbReference>
<feature type="compositionally biased region" description="Polar residues" evidence="1">
    <location>
        <begin position="209"/>
        <end position="231"/>
    </location>
</feature>
<evidence type="ECO:0000313" key="3">
    <source>
        <dbReference type="Proteomes" id="UP000247810"/>
    </source>
</evidence>
<dbReference type="Proteomes" id="UP000247810">
    <property type="component" value="Unassembled WGS sequence"/>
</dbReference>
<feature type="region of interest" description="Disordered" evidence="1">
    <location>
        <begin position="204"/>
        <end position="231"/>
    </location>
</feature>